<accession>A0A7X0VAQ9</accession>
<name>A0A7X0VAQ9_9ACTN</name>
<evidence type="ECO:0000313" key="3">
    <source>
        <dbReference type="Proteomes" id="UP000523955"/>
    </source>
</evidence>
<organism evidence="2 3">
    <name type="scientific">Nocardioides luti</name>
    <dbReference type="NCBI Taxonomy" id="2761101"/>
    <lineage>
        <taxon>Bacteria</taxon>
        <taxon>Bacillati</taxon>
        <taxon>Actinomycetota</taxon>
        <taxon>Actinomycetes</taxon>
        <taxon>Propionibacteriales</taxon>
        <taxon>Nocardioidaceae</taxon>
        <taxon>Nocardioides</taxon>
    </lineage>
</organism>
<gene>
    <name evidence="2" type="ORF">H5V45_03515</name>
</gene>
<evidence type="ECO:0000313" key="2">
    <source>
        <dbReference type="EMBL" id="MBB6626383.1"/>
    </source>
</evidence>
<dbReference type="RefSeq" id="WP_185251668.1">
    <property type="nucleotide sequence ID" value="NZ_JACKXE010000001.1"/>
</dbReference>
<evidence type="ECO:0008006" key="4">
    <source>
        <dbReference type="Google" id="ProtNLM"/>
    </source>
</evidence>
<feature type="chain" id="PRO_5039481605" description="Fibronectin type-III domain-containing protein" evidence="1">
    <location>
        <begin position="23"/>
        <end position="311"/>
    </location>
</feature>
<dbReference type="EMBL" id="JACKXE010000001">
    <property type="protein sequence ID" value="MBB6626383.1"/>
    <property type="molecule type" value="Genomic_DNA"/>
</dbReference>
<sequence length="311" mass="33209">MRQWSGRLGALVVGLAVTLAAAGCTSDPAPRPAAGSLAVPGSGGSAKGTLELETSTVAFAPPVPPRPFRTVRSCRFAYVLQADGYDLESGRCSRSLPARAAQQVLAPGTVFYVRVARSRAGESVAPVPQPSRRRVVLVDVRGQVAQYRAIRPGPVDLVARRTSLCEATAPRAGSCPAYHLVVADHPPRPPRPPAITMRVVRHRMQAQAFRPYTGPVRPPVTRATVLRRAGADARTLGTWDVGLVHESGAVDWRSVWVVTEQRLVPDVAAGVVGGRWPYVSLTAHHPPRAGWFRGITTYDVRTGAMVVGASF</sequence>
<dbReference type="AlphaFoldDB" id="A0A7X0VAQ9"/>
<dbReference type="PROSITE" id="PS51257">
    <property type="entry name" value="PROKAR_LIPOPROTEIN"/>
    <property type="match status" value="1"/>
</dbReference>
<feature type="signal peptide" evidence="1">
    <location>
        <begin position="1"/>
        <end position="22"/>
    </location>
</feature>
<reference evidence="2 3" key="1">
    <citation type="submission" date="2020-08" db="EMBL/GenBank/DDBJ databases">
        <authorList>
            <person name="Seo M.-J."/>
        </authorList>
    </citation>
    <scope>NUCLEOTIDE SEQUENCE [LARGE SCALE GENOMIC DNA]</scope>
    <source>
        <strain evidence="2 3">KIGAM211</strain>
    </source>
</reference>
<evidence type="ECO:0000256" key="1">
    <source>
        <dbReference type="SAM" id="SignalP"/>
    </source>
</evidence>
<dbReference type="Proteomes" id="UP000523955">
    <property type="component" value="Unassembled WGS sequence"/>
</dbReference>
<proteinExistence type="predicted"/>
<keyword evidence="3" id="KW-1185">Reference proteome</keyword>
<keyword evidence="1" id="KW-0732">Signal</keyword>
<protein>
    <recommendedName>
        <fullName evidence="4">Fibronectin type-III domain-containing protein</fullName>
    </recommendedName>
</protein>
<comment type="caution">
    <text evidence="2">The sequence shown here is derived from an EMBL/GenBank/DDBJ whole genome shotgun (WGS) entry which is preliminary data.</text>
</comment>